<evidence type="ECO:0000256" key="1">
    <source>
        <dbReference type="SAM" id="SignalP"/>
    </source>
</evidence>
<evidence type="ECO:0000313" key="2">
    <source>
        <dbReference type="EMBL" id="NRQ41883.1"/>
    </source>
</evidence>
<keyword evidence="1" id="KW-0732">Signal</keyword>
<proteinExistence type="predicted"/>
<gene>
    <name evidence="2" type="ORF">HRH59_04755</name>
</gene>
<organism evidence="2 3">
    <name type="scientific">Rheinheimera lutimaris</name>
    <dbReference type="NCBI Taxonomy" id="2740584"/>
    <lineage>
        <taxon>Bacteria</taxon>
        <taxon>Pseudomonadati</taxon>
        <taxon>Pseudomonadota</taxon>
        <taxon>Gammaproteobacteria</taxon>
        <taxon>Chromatiales</taxon>
        <taxon>Chromatiaceae</taxon>
        <taxon>Rheinheimera</taxon>
    </lineage>
</organism>
<feature type="signal peptide" evidence="1">
    <location>
        <begin position="1"/>
        <end position="21"/>
    </location>
</feature>
<reference evidence="2 3" key="1">
    <citation type="submission" date="2020-06" db="EMBL/GenBank/DDBJ databases">
        <title>Rheinheimera sp. nov., a marine bacterium isolated from coastal.</title>
        <authorList>
            <person name="Yu Q."/>
            <person name="Qi Y."/>
            <person name="Pu J."/>
        </authorList>
    </citation>
    <scope>NUCLEOTIDE SEQUENCE [LARGE SCALE GENOMIC DNA]</scope>
    <source>
        <strain evidence="2 3">YQF-2</strain>
    </source>
</reference>
<protein>
    <recommendedName>
        <fullName evidence="4">DUF2845 domain-containing protein</fullName>
    </recommendedName>
</protein>
<feature type="chain" id="PRO_5030938168" description="DUF2845 domain-containing protein" evidence="1">
    <location>
        <begin position="22"/>
        <end position="106"/>
    </location>
</feature>
<keyword evidence="3" id="KW-1185">Reference proteome</keyword>
<dbReference type="Proteomes" id="UP000523161">
    <property type="component" value="Unassembled WGS sequence"/>
</dbReference>
<comment type="caution">
    <text evidence="2">The sequence shown here is derived from an EMBL/GenBank/DDBJ whole genome shotgun (WGS) entry which is preliminary data.</text>
</comment>
<dbReference type="RefSeq" id="WP_173500132.1">
    <property type="nucleotide sequence ID" value="NZ_JABSOD010000004.1"/>
</dbReference>
<name>A0A7Y5ANZ2_9GAMM</name>
<dbReference type="AlphaFoldDB" id="A0A7Y5ANZ2"/>
<sequence>MKLSISIIVLVLLAFTAPAQACGFRLADGKLLKCGMPRIEVLALAGQPEFKDIETLGVDTGEPVSGETVETWSYRLKADMGGDYLVSVTLTAGKVTAINRKQVGRL</sequence>
<accession>A0A7Y5ANZ2</accession>
<evidence type="ECO:0000313" key="3">
    <source>
        <dbReference type="Proteomes" id="UP000523161"/>
    </source>
</evidence>
<evidence type="ECO:0008006" key="4">
    <source>
        <dbReference type="Google" id="ProtNLM"/>
    </source>
</evidence>
<dbReference type="EMBL" id="JABSOD010000004">
    <property type="protein sequence ID" value="NRQ41883.1"/>
    <property type="molecule type" value="Genomic_DNA"/>
</dbReference>